<evidence type="ECO:0000256" key="1">
    <source>
        <dbReference type="SAM" id="MobiDB-lite"/>
    </source>
</evidence>
<gene>
    <name evidence="3" type="ORF">EW146_g4193</name>
</gene>
<dbReference type="AlphaFoldDB" id="A0A4S4LWB8"/>
<protein>
    <recommendedName>
        <fullName evidence="2">DUF2264 domain-containing protein</fullName>
    </recommendedName>
</protein>
<organism evidence="3 4">
    <name type="scientific">Bondarzewia mesenterica</name>
    <dbReference type="NCBI Taxonomy" id="1095465"/>
    <lineage>
        <taxon>Eukaryota</taxon>
        <taxon>Fungi</taxon>
        <taxon>Dikarya</taxon>
        <taxon>Basidiomycota</taxon>
        <taxon>Agaricomycotina</taxon>
        <taxon>Agaricomycetes</taxon>
        <taxon>Russulales</taxon>
        <taxon>Bondarzewiaceae</taxon>
        <taxon>Bondarzewia</taxon>
    </lineage>
</organism>
<evidence type="ECO:0000259" key="2">
    <source>
        <dbReference type="Pfam" id="PF20938"/>
    </source>
</evidence>
<feature type="domain" description="DUF2264" evidence="2">
    <location>
        <begin position="13"/>
        <end position="86"/>
    </location>
</feature>
<comment type="caution">
    <text evidence="3">The sequence shown here is derived from an EMBL/GenBank/DDBJ whole genome shotgun (WGS) entry which is preliminary data.</text>
</comment>
<accession>A0A4S4LWB8</accession>
<proteinExistence type="predicted"/>
<evidence type="ECO:0000313" key="4">
    <source>
        <dbReference type="Proteomes" id="UP000310158"/>
    </source>
</evidence>
<evidence type="ECO:0000313" key="3">
    <source>
        <dbReference type="EMBL" id="THH16437.1"/>
    </source>
</evidence>
<sequence length="91" mass="9819">MVPPASSRCTPSREARDGKALRTDANTNLMTPRAVMPTLLGTHAPTTEVWLVTAVFGLPSKGEALGAEVGWLAEWQKRPVVPKEILQLIDA</sequence>
<dbReference type="OrthoDB" id="5150166at2759"/>
<feature type="region of interest" description="Disordered" evidence="1">
    <location>
        <begin position="1"/>
        <end position="27"/>
    </location>
</feature>
<dbReference type="Proteomes" id="UP000310158">
    <property type="component" value="Unassembled WGS sequence"/>
</dbReference>
<reference evidence="3 4" key="1">
    <citation type="submission" date="2019-02" db="EMBL/GenBank/DDBJ databases">
        <title>Genome sequencing of the rare red list fungi Bondarzewia mesenterica.</title>
        <authorList>
            <person name="Buettner E."/>
            <person name="Kellner H."/>
        </authorList>
    </citation>
    <scope>NUCLEOTIDE SEQUENCE [LARGE SCALE GENOMIC DNA]</scope>
    <source>
        <strain evidence="3 4">DSM 108281</strain>
    </source>
</reference>
<dbReference type="EMBL" id="SGPL01000157">
    <property type="protein sequence ID" value="THH16437.1"/>
    <property type="molecule type" value="Genomic_DNA"/>
</dbReference>
<dbReference type="Pfam" id="PF20938">
    <property type="entry name" value="DUF2264_C"/>
    <property type="match status" value="1"/>
</dbReference>
<dbReference type="InterPro" id="IPR049237">
    <property type="entry name" value="DUF2264_C"/>
</dbReference>
<keyword evidence="4" id="KW-1185">Reference proteome</keyword>
<feature type="compositionally biased region" description="Basic and acidic residues" evidence="1">
    <location>
        <begin position="11"/>
        <end position="22"/>
    </location>
</feature>
<name>A0A4S4LWB8_9AGAM</name>